<keyword evidence="1" id="KW-0812">Transmembrane</keyword>
<comment type="caution">
    <text evidence="2">The sequence shown here is derived from an EMBL/GenBank/DDBJ whole genome shotgun (WGS) entry which is preliminary data.</text>
</comment>
<proteinExistence type="predicted"/>
<keyword evidence="1" id="KW-1133">Transmembrane helix</keyword>
<accession>A0ABT3RBY6</accession>
<evidence type="ECO:0000256" key="1">
    <source>
        <dbReference type="SAM" id="Phobius"/>
    </source>
</evidence>
<feature type="transmembrane region" description="Helical" evidence="1">
    <location>
        <begin position="112"/>
        <end position="130"/>
    </location>
</feature>
<feature type="transmembrane region" description="Helical" evidence="1">
    <location>
        <begin position="33"/>
        <end position="56"/>
    </location>
</feature>
<dbReference type="EMBL" id="JAPFQO010000001">
    <property type="protein sequence ID" value="MCX2738877.1"/>
    <property type="molecule type" value="Genomic_DNA"/>
</dbReference>
<feature type="transmembrane region" description="Helical" evidence="1">
    <location>
        <begin position="227"/>
        <end position="246"/>
    </location>
</feature>
<sequence>MSIFLVYLFNLLILAGFTWWMSRQNWAQELKPYFWPALALKLLLVLVLAVLFYYGLMVGDRNTYHQGSIQLWQYARQEPGAYLKLLFFNEFASEQVKASFPFTDYADHLNSFFFIKLLSLLNFATAGSYLLNNLYLAIYSFWGSAYLVAVLAGSYPKYKTAGAIAFLFFPTVLIWSVGLLKDPLMYGSMSWLTGAALALAHRQRFGWGGFLLLPLHFYLFVKIRMFYAALLVPLLLVYVLVQRLKVRHTSLQPLRAQLLFYAVLGVVAVGLVALVFRDKLLVDYLPLYIHKSYAAMLPRALGKPHVALEGLQPALQSMFLHYPEAMISSIYRPFIGESWKPLYLLAGLENLLLLLLTGLAFASAFRKGANIKPELLHVVLLVFILVMAGVTGLSTPNFGTLSRYRIVYLPFLVYLLLQNVYAQRLLQRFRLL</sequence>
<dbReference type="Proteomes" id="UP001207228">
    <property type="component" value="Unassembled WGS sequence"/>
</dbReference>
<name>A0ABT3RBY6_9BACT</name>
<feature type="transmembrane region" description="Helical" evidence="1">
    <location>
        <begin position="136"/>
        <end position="153"/>
    </location>
</feature>
<evidence type="ECO:0000313" key="2">
    <source>
        <dbReference type="EMBL" id="MCX2738877.1"/>
    </source>
</evidence>
<feature type="transmembrane region" description="Helical" evidence="1">
    <location>
        <begin position="342"/>
        <end position="363"/>
    </location>
</feature>
<gene>
    <name evidence="2" type="ORF">OO017_02870</name>
</gene>
<dbReference type="RefSeq" id="WP_266050923.1">
    <property type="nucleotide sequence ID" value="NZ_JAPFQO010000001.1"/>
</dbReference>
<organism evidence="2 3">
    <name type="scientific">Pontibacter anaerobius</name>
    <dbReference type="NCBI Taxonomy" id="2993940"/>
    <lineage>
        <taxon>Bacteria</taxon>
        <taxon>Pseudomonadati</taxon>
        <taxon>Bacteroidota</taxon>
        <taxon>Cytophagia</taxon>
        <taxon>Cytophagales</taxon>
        <taxon>Hymenobacteraceae</taxon>
        <taxon>Pontibacter</taxon>
    </lineage>
</organism>
<evidence type="ECO:0000313" key="3">
    <source>
        <dbReference type="Proteomes" id="UP001207228"/>
    </source>
</evidence>
<reference evidence="2 3" key="1">
    <citation type="submission" date="2022-11" db="EMBL/GenBank/DDBJ databases">
        <title>The characterization of three novel Bacteroidetes species and genomic analysis of their roles in tidal elemental geochemical cycles.</title>
        <authorList>
            <person name="Ma K.-J."/>
        </authorList>
    </citation>
    <scope>NUCLEOTIDE SEQUENCE [LARGE SCALE GENOMIC DNA]</scope>
    <source>
        <strain evidence="2 3">M82</strain>
    </source>
</reference>
<feature type="transmembrane region" description="Helical" evidence="1">
    <location>
        <begin position="160"/>
        <end position="178"/>
    </location>
</feature>
<keyword evidence="1" id="KW-0472">Membrane</keyword>
<evidence type="ECO:0008006" key="4">
    <source>
        <dbReference type="Google" id="ProtNLM"/>
    </source>
</evidence>
<feature type="transmembrane region" description="Helical" evidence="1">
    <location>
        <begin position="375"/>
        <end position="394"/>
    </location>
</feature>
<keyword evidence="3" id="KW-1185">Reference proteome</keyword>
<feature type="transmembrane region" description="Helical" evidence="1">
    <location>
        <begin position="258"/>
        <end position="276"/>
    </location>
</feature>
<protein>
    <recommendedName>
        <fullName evidence="4">Glycosyltransferase RgtA/B/C/D-like domain-containing protein</fullName>
    </recommendedName>
</protein>
<feature type="transmembrane region" description="Helical" evidence="1">
    <location>
        <begin position="5"/>
        <end position="21"/>
    </location>
</feature>
<feature type="transmembrane region" description="Helical" evidence="1">
    <location>
        <begin position="406"/>
        <end position="422"/>
    </location>
</feature>